<keyword evidence="2" id="KW-1185">Reference proteome</keyword>
<comment type="caution">
    <text evidence="1">The sequence shown here is derived from an EMBL/GenBank/DDBJ whole genome shotgun (WGS) entry which is preliminary data.</text>
</comment>
<evidence type="ECO:0000313" key="1">
    <source>
        <dbReference type="EMBL" id="GAA0945007.1"/>
    </source>
</evidence>
<name>A0ABN1QNW0_9PSEU</name>
<reference evidence="1 2" key="1">
    <citation type="journal article" date="2019" name="Int. J. Syst. Evol. Microbiol.">
        <title>The Global Catalogue of Microorganisms (GCM) 10K type strain sequencing project: providing services to taxonomists for standard genome sequencing and annotation.</title>
        <authorList>
            <consortium name="The Broad Institute Genomics Platform"/>
            <consortium name="The Broad Institute Genome Sequencing Center for Infectious Disease"/>
            <person name="Wu L."/>
            <person name="Ma J."/>
        </authorList>
    </citation>
    <scope>NUCLEOTIDE SEQUENCE [LARGE SCALE GENOMIC DNA]</scope>
    <source>
        <strain evidence="1 2">JCM 11117</strain>
    </source>
</reference>
<gene>
    <name evidence="1" type="ORF">GCM10009559_42850</name>
</gene>
<dbReference type="EMBL" id="BAAAHP010000117">
    <property type="protein sequence ID" value="GAA0945007.1"/>
    <property type="molecule type" value="Genomic_DNA"/>
</dbReference>
<protein>
    <submittedName>
        <fullName evidence="1">Uncharacterized protein</fullName>
    </submittedName>
</protein>
<sequence>MQLDVAIPDLTRTSPLAVPLVVPRRADRQPAVAQSMSACAATFVVNFGRSFPAAVLTASRCSATSDPASQEPPATEHFCVAAVERTTFLPFL</sequence>
<evidence type="ECO:0000313" key="2">
    <source>
        <dbReference type="Proteomes" id="UP001499967"/>
    </source>
</evidence>
<proteinExistence type="predicted"/>
<dbReference type="Proteomes" id="UP001499967">
    <property type="component" value="Unassembled WGS sequence"/>
</dbReference>
<accession>A0ABN1QNW0</accession>
<organism evidence="1 2">
    <name type="scientific">Pseudonocardia zijingensis</name>
    <dbReference type="NCBI Taxonomy" id="153376"/>
    <lineage>
        <taxon>Bacteria</taxon>
        <taxon>Bacillati</taxon>
        <taxon>Actinomycetota</taxon>
        <taxon>Actinomycetes</taxon>
        <taxon>Pseudonocardiales</taxon>
        <taxon>Pseudonocardiaceae</taxon>
        <taxon>Pseudonocardia</taxon>
    </lineage>
</organism>